<dbReference type="Proteomes" id="UP000194153">
    <property type="component" value="Unassembled WGS sequence"/>
</dbReference>
<organism evidence="3 4">
    <name type="scientific">Geoanaerobacter pelophilus</name>
    <dbReference type="NCBI Taxonomy" id="60036"/>
    <lineage>
        <taxon>Bacteria</taxon>
        <taxon>Pseudomonadati</taxon>
        <taxon>Thermodesulfobacteriota</taxon>
        <taxon>Desulfuromonadia</taxon>
        <taxon>Geobacterales</taxon>
        <taxon>Geobacteraceae</taxon>
        <taxon>Geoanaerobacter</taxon>
    </lineage>
</organism>
<accession>A0ABQ0MDY4</accession>
<evidence type="ECO:0000256" key="1">
    <source>
        <dbReference type="SAM" id="MobiDB-lite"/>
    </source>
</evidence>
<keyword evidence="2" id="KW-0732">Signal</keyword>
<feature type="region of interest" description="Disordered" evidence="1">
    <location>
        <begin position="218"/>
        <end position="244"/>
    </location>
</feature>
<dbReference type="RefSeq" id="WP_143424208.1">
    <property type="nucleotide sequence ID" value="NZ_BDQG01000001.1"/>
</dbReference>
<keyword evidence="4" id="KW-1185">Reference proteome</keyword>
<feature type="signal peptide" evidence="2">
    <location>
        <begin position="1"/>
        <end position="30"/>
    </location>
</feature>
<feature type="chain" id="PRO_5045040878" evidence="2">
    <location>
        <begin position="31"/>
        <end position="244"/>
    </location>
</feature>
<sequence length="244" mass="25770">MATIEMHQRRSAMKSKRILAAAGMSLGVVAALQTGCAGPAKVAQPAAQAQPEQKAPDYETQTLSGKIAETMAAGGYTYVSLEKDGKKSWAAISGAPKIAVGQELTLKPGMVMKNFTSKSLNRTFDQIIFSEGIASGTPASAINMEKVGGKVKETMTSGGYTYANLEKDGKTLWVALPLTELKVGQELEIENAMPMKSFNSKSLNRTFDVIYFGSLPSQQSQPANGSAPKMAIPPGHPPIGGESK</sequence>
<dbReference type="EMBL" id="BDQG01000001">
    <property type="protein sequence ID" value="GAW65320.1"/>
    <property type="molecule type" value="Genomic_DNA"/>
</dbReference>
<evidence type="ECO:0000313" key="3">
    <source>
        <dbReference type="EMBL" id="GAW65320.1"/>
    </source>
</evidence>
<proteinExistence type="predicted"/>
<name>A0ABQ0MDY4_9BACT</name>
<gene>
    <name evidence="3" type="ORF">GPEL0_01r0138</name>
</gene>
<evidence type="ECO:0000313" key="4">
    <source>
        <dbReference type="Proteomes" id="UP000194153"/>
    </source>
</evidence>
<comment type="caution">
    <text evidence="3">The sequence shown here is derived from an EMBL/GenBank/DDBJ whole genome shotgun (WGS) entry which is preliminary data.</text>
</comment>
<reference evidence="3 4" key="1">
    <citation type="submission" date="2017-04" db="EMBL/GenBank/DDBJ databases">
        <authorList>
            <consortium name="Geobacter pelophilus Genome Sequencing"/>
            <person name="Aoyagi T."/>
            <person name="Koike H."/>
            <person name="Hori T."/>
        </authorList>
    </citation>
    <scope>NUCLEOTIDE SEQUENCE [LARGE SCALE GENOMIC DNA]</scope>
    <source>
        <strain evidence="3 4">Drf2</strain>
    </source>
</reference>
<reference evidence="4" key="2">
    <citation type="submission" date="2017-05" db="EMBL/GenBank/DDBJ databases">
        <title>Draft genome sequence of Geobacter pelophilus, a iron(III)-reducing bacteria.</title>
        <authorList>
            <person name="Aoyagi T."/>
            <person name="Koike H."/>
            <person name="Morita T."/>
            <person name="Sato Y."/>
            <person name="Habe H."/>
            <person name="Hori T."/>
        </authorList>
    </citation>
    <scope>NUCLEOTIDE SEQUENCE [LARGE SCALE GENOMIC DNA]</scope>
    <source>
        <strain evidence="4">Drf2</strain>
    </source>
</reference>
<protein>
    <submittedName>
        <fullName evidence="3">NrfJ-related protein</fullName>
    </submittedName>
</protein>
<evidence type="ECO:0000256" key="2">
    <source>
        <dbReference type="SAM" id="SignalP"/>
    </source>
</evidence>